<proteinExistence type="predicted"/>
<dbReference type="Proteomes" id="UP000324222">
    <property type="component" value="Unassembled WGS sequence"/>
</dbReference>
<gene>
    <name evidence="1" type="ORF">E2C01_075500</name>
</gene>
<dbReference type="EMBL" id="VSRR010055360">
    <property type="protein sequence ID" value="MPC80903.1"/>
    <property type="molecule type" value="Genomic_DNA"/>
</dbReference>
<dbReference type="AlphaFoldDB" id="A0A5B7IF48"/>
<evidence type="ECO:0000313" key="2">
    <source>
        <dbReference type="Proteomes" id="UP000324222"/>
    </source>
</evidence>
<comment type="caution">
    <text evidence="1">The sequence shown here is derived from an EMBL/GenBank/DDBJ whole genome shotgun (WGS) entry which is preliminary data.</text>
</comment>
<keyword evidence="2" id="KW-1185">Reference proteome</keyword>
<evidence type="ECO:0000313" key="1">
    <source>
        <dbReference type="EMBL" id="MPC80903.1"/>
    </source>
</evidence>
<accession>A0A5B7IF48</accession>
<reference evidence="1 2" key="1">
    <citation type="submission" date="2019-05" db="EMBL/GenBank/DDBJ databases">
        <title>Another draft genome of Portunus trituberculatus and its Hox gene families provides insights of decapod evolution.</title>
        <authorList>
            <person name="Jeong J.-H."/>
            <person name="Song I."/>
            <person name="Kim S."/>
            <person name="Choi T."/>
            <person name="Kim D."/>
            <person name="Ryu S."/>
            <person name="Kim W."/>
        </authorList>
    </citation>
    <scope>NUCLEOTIDE SEQUENCE [LARGE SCALE GENOMIC DNA]</scope>
    <source>
        <tissue evidence="1">Muscle</tissue>
    </source>
</reference>
<organism evidence="1 2">
    <name type="scientific">Portunus trituberculatus</name>
    <name type="common">Swimming crab</name>
    <name type="synonym">Neptunus trituberculatus</name>
    <dbReference type="NCBI Taxonomy" id="210409"/>
    <lineage>
        <taxon>Eukaryota</taxon>
        <taxon>Metazoa</taxon>
        <taxon>Ecdysozoa</taxon>
        <taxon>Arthropoda</taxon>
        <taxon>Crustacea</taxon>
        <taxon>Multicrustacea</taxon>
        <taxon>Malacostraca</taxon>
        <taxon>Eumalacostraca</taxon>
        <taxon>Eucarida</taxon>
        <taxon>Decapoda</taxon>
        <taxon>Pleocyemata</taxon>
        <taxon>Brachyura</taxon>
        <taxon>Eubrachyura</taxon>
        <taxon>Portunoidea</taxon>
        <taxon>Portunidae</taxon>
        <taxon>Portuninae</taxon>
        <taxon>Portunus</taxon>
    </lineage>
</organism>
<name>A0A5B7IF48_PORTR</name>
<protein>
    <submittedName>
        <fullName evidence="1">Uncharacterized protein</fullName>
    </submittedName>
</protein>
<sequence length="83" mass="9343">MDNQTMFTAYLQHTKPLSGHRCPAHSGCHMTPTAHPCATPSPRHTLLLHTFCRQCLILHQLLHFTVPACCSLWSSDLIFCLKS</sequence>